<keyword evidence="24" id="KW-1185">Reference proteome</keyword>
<evidence type="ECO:0000313" key="24">
    <source>
        <dbReference type="Proteomes" id="UP000245207"/>
    </source>
</evidence>
<evidence type="ECO:0000256" key="7">
    <source>
        <dbReference type="ARBA" id="ARBA00022741"/>
    </source>
</evidence>
<protein>
    <recommendedName>
        <fullName evidence="17">Receptor-like serine/threonine-protein kinase</fullName>
        <ecNumber evidence="17">2.7.11.1</ecNumber>
    </recommendedName>
</protein>
<dbReference type="PANTHER" id="PTHR47974">
    <property type="entry name" value="OS07G0415500 PROTEIN"/>
    <property type="match status" value="1"/>
</dbReference>
<accession>A0A2U1QD59</accession>
<dbReference type="GO" id="GO:0048544">
    <property type="term" value="P:recognition of pollen"/>
    <property type="evidence" value="ECO:0007669"/>
    <property type="project" value="InterPro"/>
</dbReference>
<keyword evidence="4 17" id="KW-0808">Transferase</keyword>
<evidence type="ECO:0000256" key="8">
    <source>
        <dbReference type="ARBA" id="ARBA00022777"/>
    </source>
</evidence>
<evidence type="ECO:0000256" key="1">
    <source>
        <dbReference type="ARBA" id="ARBA00004479"/>
    </source>
</evidence>
<keyword evidence="14" id="KW-0325">Glycoprotein</keyword>
<comment type="catalytic activity">
    <reaction evidence="15 17">
        <text>L-threonyl-[protein] + ATP = O-phospho-L-threonyl-[protein] + ADP + H(+)</text>
        <dbReference type="Rhea" id="RHEA:46608"/>
        <dbReference type="Rhea" id="RHEA-COMP:11060"/>
        <dbReference type="Rhea" id="RHEA-COMP:11605"/>
        <dbReference type="ChEBI" id="CHEBI:15378"/>
        <dbReference type="ChEBI" id="CHEBI:30013"/>
        <dbReference type="ChEBI" id="CHEBI:30616"/>
        <dbReference type="ChEBI" id="CHEBI:61977"/>
        <dbReference type="ChEBI" id="CHEBI:456216"/>
        <dbReference type="EC" id="2.7.11.1"/>
    </reaction>
</comment>
<dbReference type="InterPro" id="IPR024171">
    <property type="entry name" value="SRK-like_kinase"/>
</dbReference>
<feature type="chain" id="PRO_5015531852" description="Receptor-like serine/threonine-protein kinase" evidence="19">
    <location>
        <begin position="18"/>
        <end position="781"/>
    </location>
</feature>
<dbReference type="PROSITE" id="PS00107">
    <property type="entry name" value="PROTEIN_KINASE_ATP"/>
    <property type="match status" value="1"/>
</dbReference>
<evidence type="ECO:0000256" key="11">
    <source>
        <dbReference type="ARBA" id="ARBA00023136"/>
    </source>
</evidence>
<dbReference type="Pfam" id="PF01453">
    <property type="entry name" value="B_lectin"/>
    <property type="match status" value="1"/>
</dbReference>
<keyword evidence="8 17" id="KW-0418">Kinase</keyword>
<dbReference type="InterPro" id="IPR001480">
    <property type="entry name" value="Bulb-type_lectin_dom"/>
</dbReference>
<feature type="domain" description="Protein kinase" evidence="20">
    <location>
        <begin position="509"/>
        <end position="772"/>
    </location>
</feature>
<feature type="domain" description="Bulb-type lectin" evidence="21">
    <location>
        <begin position="20"/>
        <end position="149"/>
    </location>
</feature>
<dbReference type="Proteomes" id="UP000245207">
    <property type="component" value="Unassembled WGS sequence"/>
</dbReference>
<reference evidence="23 24" key="1">
    <citation type="journal article" date="2018" name="Mol. Plant">
        <title>The genome of Artemisia annua provides insight into the evolution of Asteraceae family and artemisinin biosynthesis.</title>
        <authorList>
            <person name="Shen Q."/>
            <person name="Zhang L."/>
            <person name="Liao Z."/>
            <person name="Wang S."/>
            <person name="Yan T."/>
            <person name="Shi P."/>
            <person name="Liu M."/>
            <person name="Fu X."/>
            <person name="Pan Q."/>
            <person name="Wang Y."/>
            <person name="Lv Z."/>
            <person name="Lu X."/>
            <person name="Zhang F."/>
            <person name="Jiang W."/>
            <person name="Ma Y."/>
            <person name="Chen M."/>
            <person name="Hao X."/>
            <person name="Li L."/>
            <person name="Tang Y."/>
            <person name="Lv G."/>
            <person name="Zhou Y."/>
            <person name="Sun X."/>
            <person name="Brodelius P.E."/>
            <person name="Rose J.K.C."/>
            <person name="Tang K."/>
        </authorList>
    </citation>
    <scope>NUCLEOTIDE SEQUENCE [LARGE SCALE GENOMIC DNA]</scope>
    <source>
        <strain evidence="24">cv. Huhao1</strain>
        <tissue evidence="23">Leaf</tissue>
    </source>
</reference>
<dbReference type="Gene3D" id="2.90.10.10">
    <property type="entry name" value="Bulb-type lectin domain"/>
    <property type="match status" value="1"/>
</dbReference>
<dbReference type="InterPro" id="IPR000858">
    <property type="entry name" value="S_locus_glycoprot_dom"/>
</dbReference>
<evidence type="ECO:0000256" key="10">
    <source>
        <dbReference type="ARBA" id="ARBA00022989"/>
    </source>
</evidence>
<keyword evidence="13" id="KW-0675">Receptor</keyword>
<keyword evidence="10" id="KW-1133">Transmembrane helix</keyword>
<dbReference type="SUPFAM" id="SSF51110">
    <property type="entry name" value="alpha-D-mannose-specific plant lectins"/>
    <property type="match status" value="1"/>
</dbReference>
<dbReference type="GO" id="GO:0005524">
    <property type="term" value="F:ATP binding"/>
    <property type="evidence" value="ECO:0007669"/>
    <property type="project" value="UniProtKB-UniRule"/>
</dbReference>
<keyword evidence="2 17" id="KW-0723">Serine/threonine-protein kinase</keyword>
<evidence type="ECO:0000259" key="22">
    <source>
        <dbReference type="PROSITE" id="PS50948"/>
    </source>
</evidence>
<evidence type="ECO:0000256" key="14">
    <source>
        <dbReference type="ARBA" id="ARBA00023180"/>
    </source>
</evidence>
<dbReference type="GO" id="GO:0106310">
    <property type="term" value="F:protein serine kinase activity"/>
    <property type="evidence" value="ECO:0007669"/>
    <property type="project" value="RHEA"/>
</dbReference>
<dbReference type="SMART" id="SM00108">
    <property type="entry name" value="B_lectin"/>
    <property type="match status" value="1"/>
</dbReference>
<keyword evidence="3" id="KW-0245">EGF-like domain</keyword>
<evidence type="ECO:0000256" key="3">
    <source>
        <dbReference type="ARBA" id="ARBA00022536"/>
    </source>
</evidence>
<dbReference type="Pfam" id="PF00954">
    <property type="entry name" value="S_locus_glycop"/>
    <property type="match status" value="1"/>
</dbReference>
<dbReference type="PIRSF" id="PIRSF000641">
    <property type="entry name" value="SRK"/>
    <property type="match status" value="1"/>
</dbReference>
<dbReference type="CDD" id="cd00028">
    <property type="entry name" value="B_lectin"/>
    <property type="match status" value="1"/>
</dbReference>
<dbReference type="PROSITE" id="PS50948">
    <property type="entry name" value="PAN"/>
    <property type="match status" value="1"/>
</dbReference>
<evidence type="ECO:0000256" key="13">
    <source>
        <dbReference type="ARBA" id="ARBA00023170"/>
    </source>
</evidence>
<dbReference type="AlphaFoldDB" id="A0A2U1QD59"/>
<feature type="signal peptide" evidence="19">
    <location>
        <begin position="1"/>
        <end position="17"/>
    </location>
</feature>
<dbReference type="Gene3D" id="1.10.510.10">
    <property type="entry name" value="Transferase(Phosphotransferase) domain 1"/>
    <property type="match status" value="1"/>
</dbReference>
<feature type="binding site" evidence="18">
    <location>
        <position position="537"/>
    </location>
    <ligand>
        <name>ATP</name>
        <dbReference type="ChEBI" id="CHEBI:30616"/>
    </ligand>
</feature>
<dbReference type="Gene3D" id="3.30.200.20">
    <property type="entry name" value="Phosphorylase Kinase, domain 1"/>
    <property type="match status" value="1"/>
</dbReference>
<evidence type="ECO:0000259" key="20">
    <source>
        <dbReference type="PROSITE" id="PS50011"/>
    </source>
</evidence>
<sequence>MHLPLLLLLLLVTFYHSANIATALSSSVLTQGSSLHVENEDHLISPNRHFTAGFHRIGLNAYCFAIWFSEPTSDGSHTFVWMANRDEPVNGRRSKISLWRNGNLVLKDVNRRIWTTNTQSSSPLKLELLDSGNLVLKELDDKQSSLWQSFSFPTNTILPNQLFTKDTFLISSKSSKNFSSGYYKLYFDNDNVIRLLYNNDEVTSVYWPSPWLLPWQEGRSTYNSSRIAMLDSEGHFISSDQLSFYTTDYGPTLQRRLTLDADGNIRVYSLIKRRWIVSWQAISKPCAISGNCGPNSLCTYSSGLGRSCTCMHGYKAKSQSDSWLGCEPTFDLSQDHENYDFIRLPYVEFIGFELRYLPNATLSECKMACLDDIKCKAFQYQFEVEDMAFECYTKNLLVNGVYKGNPFTTYLKLPKIDVLSYHQNVAKETPLHCSNSTIELKRTYDKESENGSLKFMKWFSIILSVIEGACFLFFYYVTRKPSGATTQNYLPIATGFRRFTYDEIMKATHKFRDEIGRGGGGVVYKGILPDNRVAAIKRLHEAFDGEAEFLAEMSTIGRINHKNLIETYGYCAEGKHRILVYEYMENGSLAKNLGADQLDWHKRIEIASGVAEGLAYLHEECLEWVLHSDFGLSKLFNQVGIENSIFSKIRGTRGYMAPEWVFNLPITSKVDVYSYGMVVLEMITGRSPTSDQTSDDNQSGEQKTLLSWVRDKVQEEGLSWTEEQIMDIVDPMIRDGYEKGLMKNLLTVALQCVEEDKDARPTMSEVVKMLHFPDIDDASSI</sequence>
<evidence type="ECO:0000256" key="5">
    <source>
        <dbReference type="ARBA" id="ARBA00022692"/>
    </source>
</evidence>
<keyword evidence="9 17" id="KW-0067">ATP-binding</keyword>
<dbReference type="Pfam" id="PF00069">
    <property type="entry name" value="Pkinase"/>
    <property type="match status" value="1"/>
</dbReference>
<dbReference type="InterPro" id="IPR003609">
    <property type="entry name" value="Pan_app"/>
</dbReference>
<evidence type="ECO:0000313" key="23">
    <source>
        <dbReference type="EMBL" id="PWA95941.1"/>
    </source>
</evidence>
<dbReference type="PANTHER" id="PTHR47974:SF3">
    <property type="entry name" value="RECEPTOR-LIKE SERINE_THREONINE-PROTEIN KINASE"/>
    <property type="match status" value="1"/>
</dbReference>
<name>A0A2U1QD59_ARTAN</name>
<keyword evidence="11" id="KW-0472">Membrane</keyword>
<comment type="catalytic activity">
    <reaction evidence="16 17">
        <text>L-seryl-[protein] + ATP = O-phospho-L-seryl-[protein] + ADP + H(+)</text>
        <dbReference type="Rhea" id="RHEA:17989"/>
        <dbReference type="Rhea" id="RHEA-COMP:9863"/>
        <dbReference type="Rhea" id="RHEA-COMP:11604"/>
        <dbReference type="ChEBI" id="CHEBI:15378"/>
        <dbReference type="ChEBI" id="CHEBI:29999"/>
        <dbReference type="ChEBI" id="CHEBI:30616"/>
        <dbReference type="ChEBI" id="CHEBI:83421"/>
        <dbReference type="ChEBI" id="CHEBI:456216"/>
        <dbReference type="EC" id="2.7.11.1"/>
    </reaction>
</comment>
<evidence type="ECO:0000256" key="19">
    <source>
        <dbReference type="SAM" id="SignalP"/>
    </source>
</evidence>
<evidence type="ECO:0000256" key="2">
    <source>
        <dbReference type="ARBA" id="ARBA00022527"/>
    </source>
</evidence>
<organism evidence="23 24">
    <name type="scientific">Artemisia annua</name>
    <name type="common">Sweet wormwood</name>
    <dbReference type="NCBI Taxonomy" id="35608"/>
    <lineage>
        <taxon>Eukaryota</taxon>
        <taxon>Viridiplantae</taxon>
        <taxon>Streptophyta</taxon>
        <taxon>Embryophyta</taxon>
        <taxon>Tracheophyta</taxon>
        <taxon>Spermatophyta</taxon>
        <taxon>Magnoliopsida</taxon>
        <taxon>eudicotyledons</taxon>
        <taxon>Gunneridae</taxon>
        <taxon>Pentapetalae</taxon>
        <taxon>asterids</taxon>
        <taxon>campanulids</taxon>
        <taxon>Asterales</taxon>
        <taxon>Asteraceae</taxon>
        <taxon>Asteroideae</taxon>
        <taxon>Anthemideae</taxon>
        <taxon>Artemisiinae</taxon>
        <taxon>Artemisia</taxon>
    </lineage>
</organism>
<dbReference type="OrthoDB" id="619632at2759"/>
<dbReference type="CDD" id="cd01098">
    <property type="entry name" value="PAN_AP_plant"/>
    <property type="match status" value="1"/>
</dbReference>
<dbReference type="EC" id="2.7.11.1" evidence="17"/>
<evidence type="ECO:0000256" key="18">
    <source>
        <dbReference type="PROSITE-ProRule" id="PRU10141"/>
    </source>
</evidence>
<dbReference type="SUPFAM" id="SSF56112">
    <property type="entry name" value="Protein kinase-like (PK-like)"/>
    <property type="match status" value="1"/>
</dbReference>
<keyword evidence="12" id="KW-1015">Disulfide bond</keyword>
<keyword evidence="5" id="KW-0812">Transmembrane</keyword>
<keyword evidence="6 19" id="KW-0732">Signal</keyword>
<evidence type="ECO:0000256" key="4">
    <source>
        <dbReference type="ARBA" id="ARBA00022679"/>
    </source>
</evidence>
<dbReference type="InterPro" id="IPR017441">
    <property type="entry name" value="Protein_kinase_ATP_BS"/>
</dbReference>
<dbReference type="STRING" id="35608.A0A2U1QD59"/>
<dbReference type="SUPFAM" id="SSF57414">
    <property type="entry name" value="Hairpin loop containing domain-like"/>
    <property type="match status" value="1"/>
</dbReference>
<evidence type="ECO:0000256" key="9">
    <source>
        <dbReference type="ARBA" id="ARBA00022840"/>
    </source>
</evidence>
<keyword evidence="7 17" id="KW-0547">Nucleotide-binding</keyword>
<feature type="domain" description="Apple" evidence="22">
    <location>
        <begin position="326"/>
        <end position="415"/>
    </location>
</feature>
<gene>
    <name evidence="23" type="ORF">CTI12_AA045050</name>
</gene>
<evidence type="ECO:0000256" key="16">
    <source>
        <dbReference type="ARBA" id="ARBA00048679"/>
    </source>
</evidence>
<dbReference type="PROSITE" id="PS50011">
    <property type="entry name" value="PROTEIN_KINASE_DOM"/>
    <property type="match status" value="1"/>
</dbReference>
<dbReference type="GO" id="GO:0016020">
    <property type="term" value="C:membrane"/>
    <property type="evidence" value="ECO:0007669"/>
    <property type="project" value="UniProtKB-SubCell"/>
</dbReference>
<dbReference type="FunFam" id="3.30.200.20:FF:000059">
    <property type="entry name" value="S-receptor-like serine/threonine-protein kinase"/>
    <property type="match status" value="1"/>
</dbReference>
<evidence type="ECO:0000256" key="6">
    <source>
        <dbReference type="ARBA" id="ARBA00022729"/>
    </source>
</evidence>
<evidence type="ECO:0000256" key="12">
    <source>
        <dbReference type="ARBA" id="ARBA00023157"/>
    </source>
</evidence>
<dbReference type="EMBL" id="PKPP01000209">
    <property type="protein sequence ID" value="PWA95941.1"/>
    <property type="molecule type" value="Genomic_DNA"/>
</dbReference>
<comment type="caution">
    <text evidence="23">The sequence shown here is derived from an EMBL/GenBank/DDBJ whole genome shotgun (WGS) entry which is preliminary data.</text>
</comment>
<dbReference type="InterPro" id="IPR036426">
    <property type="entry name" value="Bulb-type_lectin_dom_sf"/>
</dbReference>
<dbReference type="PROSITE" id="PS50927">
    <property type="entry name" value="BULB_LECTIN"/>
    <property type="match status" value="1"/>
</dbReference>
<comment type="similarity">
    <text evidence="17">Belongs to the protein kinase superfamily. Ser/Thr protein kinase family.</text>
</comment>
<evidence type="ECO:0000256" key="17">
    <source>
        <dbReference type="PIRNR" id="PIRNR000641"/>
    </source>
</evidence>
<dbReference type="GO" id="GO:0004674">
    <property type="term" value="F:protein serine/threonine kinase activity"/>
    <property type="evidence" value="ECO:0007669"/>
    <property type="project" value="UniProtKB-KW"/>
</dbReference>
<evidence type="ECO:0000259" key="21">
    <source>
        <dbReference type="PROSITE" id="PS50927"/>
    </source>
</evidence>
<dbReference type="InterPro" id="IPR011009">
    <property type="entry name" value="Kinase-like_dom_sf"/>
</dbReference>
<proteinExistence type="inferred from homology"/>
<comment type="subcellular location">
    <subcellularLocation>
        <location evidence="1">Membrane</location>
        <topology evidence="1">Single-pass type I membrane protein</topology>
    </subcellularLocation>
</comment>
<dbReference type="InterPro" id="IPR000719">
    <property type="entry name" value="Prot_kinase_dom"/>
</dbReference>
<evidence type="ECO:0000256" key="15">
    <source>
        <dbReference type="ARBA" id="ARBA00047899"/>
    </source>
</evidence>